<dbReference type="InterPro" id="IPR047055">
    <property type="entry name" value="MotA-like"/>
</dbReference>
<accession>A0A369WGC3</accession>
<name>A0A369WGC3_9GAMM</name>
<evidence type="ECO:0000256" key="5">
    <source>
        <dbReference type="ARBA" id="ARBA00022692"/>
    </source>
</evidence>
<evidence type="ECO:0000256" key="8">
    <source>
        <dbReference type="ARBA" id="ARBA00023136"/>
    </source>
</evidence>
<comment type="subcellular location">
    <subcellularLocation>
        <location evidence="1">Cell membrane</location>
        <topology evidence="1">Multi-pass membrane protein</topology>
    </subcellularLocation>
</comment>
<feature type="transmembrane region" description="Helical" evidence="9">
    <location>
        <begin position="146"/>
        <end position="166"/>
    </location>
</feature>
<dbReference type="PANTHER" id="PTHR30433:SF2">
    <property type="entry name" value="MOTILITY PROTEIN A"/>
    <property type="match status" value="1"/>
</dbReference>
<keyword evidence="8 9" id="KW-0472">Membrane</keyword>
<keyword evidence="6" id="KW-0283">Flagellar rotation</keyword>
<reference evidence="11 12" key="1">
    <citation type="submission" date="2018-07" db="EMBL/GenBank/DDBJ databases">
        <title>Motiliproteus coralliicola sp. nov., a bacterium isolated from Coral.</title>
        <authorList>
            <person name="Wang G."/>
        </authorList>
    </citation>
    <scope>NUCLEOTIDE SEQUENCE [LARGE SCALE GENOMIC DNA]</scope>
    <source>
        <strain evidence="11 12">C34</strain>
    </source>
</reference>
<evidence type="ECO:0000313" key="12">
    <source>
        <dbReference type="Proteomes" id="UP000253769"/>
    </source>
</evidence>
<dbReference type="Proteomes" id="UP000253769">
    <property type="component" value="Unassembled WGS sequence"/>
</dbReference>
<dbReference type="PROSITE" id="PS01307">
    <property type="entry name" value="MOTA"/>
    <property type="match status" value="1"/>
</dbReference>
<keyword evidence="5 9" id="KW-0812">Transmembrane</keyword>
<gene>
    <name evidence="11" type="ORF">DV711_12710</name>
</gene>
<evidence type="ECO:0000256" key="3">
    <source>
        <dbReference type="ARBA" id="ARBA00022448"/>
    </source>
</evidence>
<comment type="caution">
    <text evidence="11">The sequence shown here is derived from an EMBL/GenBank/DDBJ whole genome shotgun (WGS) entry which is preliminary data.</text>
</comment>
<dbReference type="GO" id="GO:0006935">
    <property type="term" value="P:chemotaxis"/>
    <property type="evidence" value="ECO:0007669"/>
    <property type="project" value="InterPro"/>
</dbReference>
<dbReference type="InterPro" id="IPR000540">
    <property type="entry name" value="Flag_MotA_CS"/>
</dbReference>
<feature type="transmembrane region" description="Helical" evidence="9">
    <location>
        <begin position="28"/>
        <end position="50"/>
    </location>
</feature>
<evidence type="ECO:0000259" key="10">
    <source>
        <dbReference type="Pfam" id="PF01618"/>
    </source>
</evidence>
<feature type="domain" description="MotA/TolQ/ExbB proton channel" evidence="10">
    <location>
        <begin position="101"/>
        <end position="216"/>
    </location>
</feature>
<dbReference type="RefSeq" id="WP_114696079.1">
    <property type="nucleotide sequence ID" value="NZ_QQOH01000003.1"/>
</dbReference>
<evidence type="ECO:0000313" key="11">
    <source>
        <dbReference type="EMBL" id="RDE19734.1"/>
    </source>
</evidence>
<proteinExistence type="inferred from homology"/>
<organism evidence="11 12">
    <name type="scientific">Motiliproteus coralliicola</name>
    <dbReference type="NCBI Taxonomy" id="2283196"/>
    <lineage>
        <taxon>Bacteria</taxon>
        <taxon>Pseudomonadati</taxon>
        <taxon>Pseudomonadota</taxon>
        <taxon>Gammaproteobacteria</taxon>
        <taxon>Oceanospirillales</taxon>
        <taxon>Oceanospirillaceae</taxon>
        <taxon>Motiliproteus</taxon>
    </lineage>
</organism>
<dbReference type="PANTHER" id="PTHR30433">
    <property type="entry name" value="CHEMOTAXIS PROTEIN MOTA"/>
    <property type="match status" value="1"/>
</dbReference>
<protein>
    <submittedName>
        <fullName evidence="11">Motility protein A</fullName>
    </submittedName>
</protein>
<dbReference type="GO" id="GO:0005886">
    <property type="term" value="C:plasma membrane"/>
    <property type="evidence" value="ECO:0007669"/>
    <property type="project" value="UniProtKB-SubCell"/>
</dbReference>
<dbReference type="InterPro" id="IPR002898">
    <property type="entry name" value="MotA_ExbB_proton_chnl"/>
</dbReference>
<dbReference type="AlphaFoldDB" id="A0A369WGC3"/>
<evidence type="ECO:0000256" key="7">
    <source>
        <dbReference type="ARBA" id="ARBA00022989"/>
    </source>
</evidence>
<keyword evidence="3" id="KW-0813">Transport</keyword>
<evidence type="ECO:0000256" key="4">
    <source>
        <dbReference type="ARBA" id="ARBA00022475"/>
    </source>
</evidence>
<dbReference type="GO" id="GO:0071978">
    <property type="term" value="P:bacterial-type flagellum-dependent swarming motility"/>
    <property type="evidence" value="ECO:0007669"/>
    <property type="project" value="InterPro"/>
</dbReference>
<evidence type="ECO:0000256" key="1">
    <source>
        <dbReference type="ARBA" id="ARBA00004651"/>
    </source>
</evidence>
<dbReference type="Pfam" id="PF01618">
    <property type="entry name" value="MotA_ExbB"/>
    <property type="match status" value="1"/>
</dbReference>
<evidence type="ECO:0000256" key="6">
    <source>
        <dbReference type="ARBA" id="ARBA00022779"/>
    </source>
</evidence>
<sequence length="264" mass="29082">MDFASLLGFLSGLALIIGAIFIGGDADLFVNVPGMMIVFGGTWAATLLTVRFTDVTAAFRAAYIVFTRDDTDQQKMIDTMLQLSKISHRNGLLALSKVETNSKFLQRACMLIAEASTEEMVRTTLQTEIDSLMVRHYAVQDVFKKMAMYAPAFGMLGTLIGLIQMLSNLTDPATIGPAMAVALLTTFYGSLLSSMVFLPIAGKLRRRTQVQITNLEIIREGTLSILSNDHYANVYERLSSYIPEVKRKPLTRHTGANTVKEPTL</sequence>
<evidence type="ECO:0000256" key="2">
    <source>
        <dbReference type="ARBA" id="ARBA00008038"/>
    </source>
</evidence>
<feature type="transmembrane region" description="Helical" evidence="9">
    <location>
        <begin position="178"/>
        <end position="201"/>
    </location>
</feature>
<evidence type="ECO:0000256" key="9">
    <source>
        <dbReference type="SAM" id="Phobius"/>
    </source>
</evidence>
<keyword evidence="7 9" id="KW-1133">Transmembrane helix</keyword>
<comment type="similarity">
    <text evidence="2">Belongs to the MotA family.</text>
</comment>
<dbReference type="OrthoDB" id="9806929at2"/>
<dbReference type="EMBL" id="QQOH01000003">
    <property type="protein sequence ID" value="RDE19734.1"/>
    <property type="molecule type" value="Genomic_DNA"/>
</dbReference>
<keyword evidence="4" id="KW-1003">Cell membrane</keyword>
<keyword evidence="12" id="KW-1185">Reference proteome</keyword>